<dbReference type="GO" id="GO:0006189">
    <property type="term" value="P:'de novo' IMP biosynthetic process"/>
    <property type="evidence" value="ECO:0007669"/>
    <property type="project" value="UniProtKB-UniRule"/>
</dbReference>
<dbReference type="eggNOG" id="COG0047">
    <property type="taxonomic scope" value="Bacteria"/>
</dbReference>
<keyword evidence="2 8" id="KW-0436">Ligase</keyword>
<keyword evidence="10" id="KW-1185">Reference proteome</keyword>
<comment type="catalytic activity">
    <reaction evidence="8">
        <text>L-glutamine + H2O = L-glutamate + NH4(+)</text>
        <dbReference type="Rhea" id="RHEA:15889"/>
        <dbReference type="ChEBI" id="CHEBI:15377"/>
        <dbReference type="ChEBI" id="CHEBI:28938"/>
        <dbReference type="ChEBI" id="CHEBI:29985"/>
        <dbReference type="ChEBI" id="CHEBI:58359"/>
        <dbReference type="EC" id="3.5.1.2"/>
    </reaction>
</comment>
<comment type="subunit">
    <text evidence="8">Part of the FGAM synthase complex composed of 1 PurL, 1 PurQ and 2 PurS subunits.</text>
</comment>
<dbReference type="NCBIfam" id="NF002957">
    <property type="entry name" value="PRK03619.1"/>
    <property type="match status" value="1"/>
</dbReference>
<dbReference type="EC" id="3.5.1.2" evidence="8"/>
<keyword evidence="6 8" id="KW-0067">ATP-binding</keyword>
<sequence>MNCAVIQFAGSGGDGDCYHVCKNILGQPVEYIFHKETFAAQDFDLIILPGGASHGDYLRPGALAARSKVIKSVIDAANAGKYILGIGNGFQILLEAGLLPGTMLINKDLKFYSDDVFVRVENNATPFTNLYKNGEVIRLTVACKYGNYYADKKTMEQLKTQNKIVLTYCDINGNAAEASNPLGSMENIAAIANQEGNILGLMPHSERCAEEILGNTDGIRMFQSILQYVEGGKIHDCSRRS</sequence>
<evidence type="ECO:0000256" key="2">
    <source>
        <dbReference type="ARBA" id="ARBA00022598"/>
    </source>
</evidence>
<evidence type="ECO:0000313" key="10">
    <source>
        <dbReference type="Proteomes" id="UP000010802"/>
    </source>
</evidence>
<comment type="catalytic activity">
    <reaction evidence="8">
        <text>N(2)-formyl-N(1)-(5-phospho-beta-D-ribosyl)glycinamide + L-glutamine + ATP + H2O = 2-formamido-N(1)-(5-O-phospho-beta-D-ribosyl)acetamidine + L-glutamate + ADP + phosphate + H(+)</text>
        <dbReference type="Rhea" id="RHEA:17129"/>
        <dbReference type="ChEBI" id="CHEBI:15377"/>
        <dbReference type="ChEBI" id="CHEBI:15378"/>
        <dbReference type="ChEBI" id="CHEBI:29985"/>
        <dbReference type="ChEBI" id="CHEBI:30616"/>
        <dbReference type="ChEBI" id="CHEBI:43474"/>
        <dbReference type="ChEBI" id="CHEBI:58359"/>
        <dbReference type="ChEBI" id="CHEBI:147286"/>
        <dbReference type="ChEBI" id="CHEBI:147287"/>
        <dbReference type="ChEBI" id="CHEBI:456216"/>
        <dbReference type="EC" id="6.3.5.3"/>
    </reaction>
</comment>
<dbReference type="RefSeq" id="WP_013778143.1">
    <property type="nucleotide sequence ID" value="NC_015519.1"/>
</dbReference>
<dbReference type="STRING" id="1209989.TepRe1_1074"/>
<dbReference type="NCBIfam" id="TIGR01737">
    <property type="entry name" value="FGAM_synth_I"/>
    <property type="match status" value="1"/>
</dbReference>
<dbReference type="SUPFAM" id="SSF52317">
    <property type="entry name" value="Class I glutamine amidotransferase-like"/>
    <property type="match status" value="1"/>
</dbReference>
<dbReference type="PANTHER" id="PTHR47552:SF1">
    <property type="entry name" value="PHOSPHORIBOSYLFORMYLGLYCINAMIDINE SYNTHASE SUBUNIT PURQ"/>
    <property type="match status" value="1"/>
</dbReference>
<evidence type="ECO:0000256" key="3">
    <source>
        <dbReference type="ARBA" id="ARBA00022741"/>
    </source>
</evidence>
<keyword evidence="1 8" id="KW-0963">Cytoplasm</keyword>
<accession>F4LSF4</accession>
<dbReference type="GO" id="GO:0004359">
    <property type="term" value="F:glutaminase activity"/>
    <property type="evidence" value="ECO:0007669"/>
    <property type="project" value="UniProtKB-EC"/>
</dbReference>
<dbReference type="GO" id="GO:0005524">
    <property type="term" value="F:ATP binding"/>
    <property type="evidence" value="ECO:0007669"/>
    <property type="project" value="UniProtKB-KW"/>
</dbReference>
<evidence type="ECO:0000256" key="7">
    <source>
        <dbReference type="ARBA" id="ARBA00022962"/>
    </source>
</evidence>
<dbReference type="PATRIC" id="fig|1209989.3.peg.1289"/>
<comment type="caution">
    <text evidence="8">Lacks conserved residue(s) required for the propagation of feature annotation.</text>
</comment>
<dbReference type="InterPro" id="IPR029062">
    <property type="entry name" value="Class_I_gatase-like"/>
</dbReference>
<dbReference type="KEGG" id="tep:TepRe1_1074"/>
<dbReference type="HAMAP" id="MF_00421">
    <property type="entry name" value="PurQ"/>
    <property type="match status" value="1"/>
</dbReference>
<dbReference type="GO" id="GO:0004642">
    <property type="term" value="F:phosphoribosylformylglycinamidine synthase activity"/>
    <property type="evidence" value="ECO:0007669"/>
    <property type="project" value="UniProtKB-UniRule"/>
</dbReference>
<comment type="subcellular location">
    <subcellularLocation>
        <location evidence="8">Cytoplasm</location>
    </subcellularLocation>
</comment>
<dbReference type="EC" id="6.3.5.3" evidence="8"/>
<comment type="pathway">
    <text evidence="8">Purine metabolism; IMP biosynthesis via de novo pathway; 5-amino-1-(5-phospho-D-ribosyl)imidazole from N(2)-formyl-N(1)-(5-phospho-D-ribosyl)glycinamide: step 1/2.</text>
</comment>
<dbReference type="Gene3D" id="3.40.50.880">
    <property type="match status" value="1"/>
</dbReference>
<dbReference type="Pfam" id="PF13507">
    <property type="entry name" value="GATase_5"/>
    <property type="match status" value="1"/>
</dbReference>
<dbReference type="KEGG" id="tae:TepiRe1_1174"/>
<reference evidence="10" key="1">
    <citation type="journal article" date="2013" name="Genome Announc.">
        <title>First genome sequence of a syntrophic acetate-oxidizing bacterium, Tepidanaerobacter acetatoxydans strain Re1.</title>
        <authorList>
            <person name="Manzoor S."/>
            <person name="Bongcam-Rudloff E."/>
            <person name="Schnurer A."/>
            <person name="Muller B."/>
        </authorList>
    </citation>
    <scope>NUCLEOTIDE SEQUENCE [LARGE SCALE GENOMIC DNA]</scope>
    <source>
        <strain evidence="10">Re1</strain>
    </source>
</reference>
<keyword evidence="4 8" id="KW-0658">Purine biosynthesis</keyword>
<evidence type="ECO:0000256" key="1">
    <source>
        <dbReference type="ARBA" id="ARBA00022490"/>
    </source>
</evidence>
<keyword evidence="3 8" id="KW-0547">Nucleotide-binding</keyword>
<dbReference type="OrthoDB" id="9804441at2"/>
<dbReference type="SMART" id="SM01211">
    <property type="entry name" value="GATase_5"/>
    <property type="match status" value="1"/>
</dbReference>
<name>F4LSF4_TEPAE</name>
<dbReference type="HOGENOM" id="CLU_001031_3_1_9"/>
<evidence type="ECO:0000256" key="8">
    <source>
        <dbReference type="HAMAP-Rule" id="MF_00421"/>
    </source>
</evidence>
<protein>
    <recommendedName>
        <fullName evidence="8">Phosphoribosylformylglycinamidine synthase subunit PurQ</fullName>
        <shortName evidence="8">FGAM synthase</shortName>
        <ecNumber evidence="8">6.3.5.3</ecNumber>
    </recommendedName>
    <alternativeName>
        <fullName evidence="8">Formylglycinamide ribonucleotide amidotransferase subunit I</fullName>
        <shortName evidence="8">FGAR amidotransferase I</shortName>
        <shortName evidence="8">FGAR-AT I</shortName>
    </alternativeName>
    <alternativeName>
        <fullName evidence="8">Glutaminase PurQ</fullName>
        <ecNumber evidence="8">3.5.1.2</ecNumber>
    </alternativeName>
    <alternativeName>
        <fullName evidence="8">Phosphoribosylformylglycinamidine synthase subunit I</fullName>
    </alternativeName>
</protein>
<dbReference type="EMBL" id="HF563609">
    <property type="protein sequence ID" value="CCP25898.1"/>
    <property type="molecule type" value="Genomic_DNA"/>
</dbReference>
<evidence type="ECO:0000256" key="4">
    <source>
        <dbReference type="ARBA" id="ARBA00022755"/>
    </source>
</evidence>
<comment type="function">
    <text evidence="8">Part of the phosphoribosylformylglycinamidine synthase complex involved in the purines biosynthetic pathway. Catalyzes the ATP-dependent conversion of formylglycinamide ribonucleotide (FGAR) and glutamine to yield formylglycinamidine ribonucleotide (FGAM) and glutamate. The FGAM synthase complex is composed of three subunits. PurQ produces an ammonia molecule by converting glutamine to glutamate. PurL transfers the ammonia molecule to FGAR to form FGAM in an ATP-dependent manner. PurS interacts with PurQ and PurL and is thought to assist in the transfer of the ammonia molecule from PurQ to PurL.</text>
</comment>
<dbReference type="InterPro" id="IPR010075">
    <property type="entry name" value="PRibForGlyAmidine_synth_PurQ"/>
</dbReference>
<feature type="active site" evidence="8">
    <location>
        <position position="206"/>
    </location>
</feature>
<dbReference type="Proteomes" id="UP000010802">
    <property type="component" value="Chromosome"/>
</dbReference>
<keyword evidence="5 8" id="KW-0378">Hydrolase</keyword>
<organism evidence="9 10">
    <name type="scientific">Tepidanaerobacter acetatoxydans (strain DSM 21804 / JCM 16047 / Re1)</name>
    <dbReference type="NCBI Taxonomy" id="1209989"/>
    <lineage>
        <taxon>Bacteria</taxon>
        <taxon>Bacillati</taxon>
        <taxon>Bacillota</taxon>
        <taxon>Clostridia</taxon>
        <taxon>Thermosediminibacterales</taxon>
        <taxon>Tepidanaerobacteraceae</taxon>
        <taxon>Tepidanaerobacter</taxon>
    </lineage>
</organism>
<accession>L0S1Y3</accession>
<dbReference type="GO" id="GO:0005737">
    <property type="term" value="C:cytoplasm"/>
    <property type="evidence" value="ECO:0007669"/>
    <property type="project" value="UniProtKB-SubCell"/>
</dbReference>
<dbReference type="PANTHER" id="PTHR47552">
    <property type="entry name" value="PHOSPHORIBOSYLFORMYLGLYCINAMIDINE SYNTHASE SUBUNIT PURQ"/>
    <property type="match status" value="1"/>
</dbReference>
<proteinExistence type="inferred from homology"/>
<dbReference type="UniPathway" id="UPA00074">
    <property type="reaction ID" value="UER00128"/>
</dbReference>
<evidence type="ECO:0000313" key="9">
    <source>
        <dbReference type="EMBL" id="CCP25898.1"/>
    </source>
</evidence>
<dbReference type="AlphaFoldDB" id="F4LSF4"/>
<dbReference type="PIRSF" id="PIRSF001586">
    <property type="entry name" value="FGAM_synth_I"/>
    <property type="match status" value="1"/>
</dbReference>
<gene>
    <name evidence="8 9" type="primary">purQ</name>
    <name evidence="9" type="ordered locus">TEPIRE1_1174</name>
</gene>
<keyword evidence="7 8" id="KW-0315">Glutamine amidotransferase</keyword>
<feature type="active site" evidence="8">
    <location>
        <position position="204"/>
    </location>
</feature>
<evidence type="ECO:0000256" key="6">
    <source>
        <dbReference type="ARBA" id="ARBA00022840"/>
    </source>
</evidence>
<evidence type="ECO:0000256" key="5">
    <source>
        <dbReference type="ARBA" id="ARBA00022801"/>
    </source>
</evidence>